<evidence type="ECO:0000313" key="3">
    <source>
        <dbReference type="Proteomes" id="UP000255201"/>
    </source>
</evidence>
<name>A0A376J3Z1_ECOLX</name>
<dbReference type="Proteomes" id="UP000255201">
    <property type="component" value="Unassembled WGS sequence"/>
</dbReference>
<accession>A0A376J3Z1</accession>
<reference evidence="2 3" key="1">
    <citation type="submission" date="2018-06" db="EMBL/GenBank/DDBJ databases">
        <authorList>
            <consortium name="Pathogen Informatics"/>
            <person name="Doyle S."/>
        </authorList>
    </citation>
    <scope>NUCLEOTIDE SEQUENCE [LARGE SCALE GENOMIC DNA]</scope>
    <source>
        <strain evidence="2 3">NCTC10764</strain>
    </source>
</reference>
<dbReference type="AlphaFoldDB" id="A0A376J3Z1"/>
<gene>
    <name evidence="2" type="ORF">NCTC10764_00685</name>
</gene>
<protein>
    <submittedName>
        <fullName evidence="2">Uncharacterized protein</fullName>
    </submittedName>
</protein>
<feature type="compositionally biased region" description="Polar residues" evidence="1">
    <location>
        <begin position="104"/>
        <end position="113"/>
    </location>
</feature>
<organism evidence="2 3">
    <name type="scientific">Escherichia coli</name>
    <dbReference type="NCBI Taxonomy" id="562"/>
    <lineage>
        <taxon>Bacteria</taxon>
        <taxon>Pseudomonadati</taxon>
        <taxon>Pseudomonadota</taxon>
        <taxon>Gammaproteobacteria</taxon>
        <taxon>Enterobacterales</taxon>
        <taxon>Enterobacteriaceae</taxon>
        <taxon>Escherichia</taxon>
    </lineage>
</organism>
<evidence type="ECO:0000256" key="1">
    <source>
        <dbReference type="SAM" id="MobiDB-lite"/>
    </source>
</evidence>
<feature type="region of interest" description="Disordered" evidence="1">
    <location>
        <begin position="94"/>
        <end position="113"/>
    </location>
</feature>
<proteinExistence type="predicted"/>
<evidence type="ECO:0000313" key="2">
    <source>
        <dbReference type="EMBL" id="STE54024.1"/>
    </source>
</evidence>
<dbReference type="EMBL" id="UFZL01000001">
    <property type="protein sequence ID" value="STE54024.1"/>
    <property type="molecule type" value="Genomic_DNA"/>
</dbReference>
<sequence>MRNASTNTQRRRRTNVRALVTPSPVGVVMVMVVQPSPPSPSPAIHGSVLNENAGINGIRHLVHVFDVARVHCRRVMATAFQFHRQRNGIRHVGDAHDGQHRHPSVQSQQTDVSAVVSTNSSRVCSGTLRPIAAAIFAASRPTQSRLTVPFPRSSIFFQQHRLQLLAPALRSVSPRAGLPSDASVHRLRYPQQSVPFRRHKMMLLSKDAPLTMD</sequence>